<organism evidence="2 3">
    <name type="scientific">Hydrococcus rivularis NIES-593</name>
    <dbReference type="NCBI Taxonomy" id="1921803"/>
    <lineage>
        <taxon>Bacteria</taxon>
        <taxon>Bacillati</taxon>
        <taxon>Cyanobacteriota</taxon>
        <taxon>Cyanophyceae</taxon>
        <taxon>Pleurocapsales</taxon>
        <taxon>Hydrococcaceae</taxon>
        <taxon>Hydrococcus</taxon>
    </lineage>
</organism>
<dbReference type="OrthoDB" id="427053at2"/>
<dbReference type="RefSeq" id="WP_073601405.1">
    <property type="nucleotide sequence ID" value="NZ_MRCB01000039.1"/>
</dbReference>
<gene>
    <name evidence="2" type="ORF">NIES593_20755</name>
</gene>
<feature type="compositionally biased region" description="Low complexity" evidence="1">
    <location>
        <begin position="96"/>
        <end position="106"/>
    </location>
</feature>
<feature type="compositionally biased region" description="Basic and acidic residues" evidence="1">
    <location>
        <begin position="107"/>
        <end position="128"/>
    </location>
</feature>
<dbReference type="Proteomes" id="UP000186868">
    <property type="component" value="Unassembled WGS sequence"/>
</dbReference>
<accession>A0A1U7H8J9</accession>
<dbReference type="EMBL" id="MRCB01000039">
    <property type="protein sequence ID" value="OKH19626.1"/>
    <property type="molecule type" value="Genomic_DNA"/>
</dbReference>
<dbReference type="AlphaFoldDB" id="A0A1U7H8J9"/>
<proteinExistence type="predicted"/>
<evidence type="ECO:0000313" key="3">
    <source>
        <dbReference type="Proteomes" id="UP000186868"/>
    </source>
</evidence>
<reference evidence="2 3" key="1">
    <citation type="submission" date="2016-11" db="EMBL/GenBank/DDBJ databases">
        <title>Draft Genome Sequences of Nine Cyanobacterial Strains from Diverse Habitats.</title>
        <authorList>
            <person name="Zhu T."/>
            <person name="Hou S."/>
            <person name="Lu X."/>
            <person name="Hess W.R."/>
        </authorList>
    </citation>
    <scope>NUCLEOTIDE SEQUENCE [LARGE SCALE GENOMIC DNA]</scope>
    <source>
        <strain evidence="2 3">NIES-593</strain>
    </source>
</reference>
<feature type="compositionally biased region" description="Polar residues" evidence="1">
    <location>
        <begin position="61"/>
        <end position="75"/>
    </location>
</feature>
<comment type="caution">
    <text evidence="2">The sequence shown here is derived from an EMBL/GenBank/DDBJ whole genome shotgun (WGS) entry which is preliminary data.</text>
</comment>
<feature type="region of interest" description="Disordered" evidence="1">
    <location>
        <begin position="61"/>
        <end position="128"/>
    </location>
</feature>
<protein>
    <submittedName>
        <fullName evidence="2">Uncharacterized protein</fullName>
    </submittedName>
</protein>
<keyword evidence="3" id="KW-1185">Reference proteome</keyword>
<name>A0A1U7H8J9_9CYAN</name>
<sequence length="128" mass="13969">MAGFFGLFGNKAKYVDEISATDRQSTQKSEAFFLDSDDAKSLGNVEFMRKAKVIKRTFPKTLSSQGGESIEQISSLEKAKMMGNGSAPVAPSSNGTTPATQATQAQPERRSSDSSMDMFRKMARELKK</sequence>
<evidence type="ECO:0000256" key="1">
    <source>
        <dbReference type="SAM" id="MobiDB-lite"/>
    </source>
</evidence>
<evidence type="ECO:0000313" key="2">
    <source>
        <dbReference type="EMBL" id="OKH19626.1"/>
    </source>
</evidence>